<keyword evidence="6 9" id="KW-0472">Membrane</keyword>
<dbReference type="InterPro" id="IPR023408">
    <property type="entry name" value="MscS_beta-dom_sf"/>
</dbReference>
<evidence type="ECO:0000313" key="11">
    <source>
        <dbReference type="EMBL" id="MBO9150799.1"/>
    </source>
</evidence>
<gene>
    <name evidence="11" type="ORF">J7I43_01155</name>
</gene>
<evidence type="ECO:0000256" key="5">
    <source>
        <dbReference type="ARBA" id="ARBA00022989"/>
    </source>
</evidence>
<feature type="transmembrane region" description="Helical" evidence="9">
    <location>
        <begin position="613"/>
        <end position="632"/>
    </location>
</feature>
<dbReference type="EMBL" id="JAGHKP010000001">
    <property type="protein sequence ID" value="MBO9150799.1"/>
    <property type="molecule type" value="Genomic_DNA"/>
</dbReference>
<keyword evidence="7" id="KW-0175">Coiled coil</keyword>
<feature type="transmembrane region" description="Helical" evidence="9">
    <location>
        <begin position="527"/>
        <end position="546"/>
    </location>
</feature>
<dbReference type="InterPro" id="IPR011066">
    <property type="entry name" value="MscS_channel_C_sf"/>
</dbReference>
<feature type="region of interest" description="Disordered" evidence="8">
    <location>
        <begin position="27"/>
        <end position="59"/>
    </location>
</feature>
<feature type="transmembrane region" description="Helical" evidence="9">
    <location>
        <begin position="638"/>
        <end position="657"/>
    </location>
</feature>
<feature type="transmembrane region" description="Helical" evidence="9">
    <location>
        <begin position="330"/>
        <end position="352"/>
    </location>
</feature>
<dbReference type="SUPFAM" id="SSF50182">
    <property type="entry name" value="Sm-like ribonucleoproteins"/>
    <property type="match status" value="1"/>
</dbReference>
<protein>
    <submittedName>
        <fullName evidence="11">Mechanosensitive ion channel</fullName>
    </submittedName>
</protein>
<proteinExistence type="inferred from homology"/>
<dbReference type="Gene3D" id="3.30.70.100">
    <property type="match status" value="1"/>
</dbReference>
<evidence type="ECO:0000256" key="1">
    <source>
        <dbReference type="ARBA" id="ARBA00004651"/>
    </source>
</evidence>
<feature type="transmembrane region" description="Helical" evidence="9">
    <location>
        <begin position="476"/>
        <end position="506"/>
    </location>
</feature>
<dbReference type="InterPro" id="IPR052702">
    <property type="entry name" value="MscS-like_channel"/>
</dbReference>
<dbReference type="PANTHER" id="PTHR30347">
    <property type="entry name" value="POTASSIUM CHANNEL RELATED"/>
    <property type="match status" value="1"/>
</dbReference>
<feature type="transmembrane region" description="Helical" evidence="9">
    <location>
        <begin position="442"/>
        <end position="464"/>
    </location>
</feature>
<evidence type="ECO:0000256" key="4">
    <source>
        <dbReference type="ARBA" id="ARBA00022692"/>
    </source>
</evidence>
<feature type="transmembrane region" description="Helical" evidence="9">
    <location>
        <begin position="292"/>
        <end position="310"/>
    </location>
</feature>
<comment type="subcellular location">
    <subcellularLocation>
        <location evidence="1">Cell membrane</location>
        <topology evidence="1">Multi-pass membrane protein</topology>
    </subcellularLocation>
</comment>
<dbReference type="InterPro" id="IPR010920">
    <property type="entry name" value="LSM_dom_sf"/>
</dbReference>
<dbReference type="PANTHER" id="PTHR30347:SF1">
    <property type="entry name" value="MECHANOSENSITIVE CHANNEL MSCK"/>
    <property type="match status" value="1"/>
</dbReference>
<keyword evidence="3" id="KW-1003">Cell membrane</keyword>
<keyword evidence="4 9" id="KW-0812">Transmembrane</keyword>
<organism evidence="11 12">
    <name type="scientific">Chitinophaga chungangae</name>
    <dbReference type="NCBI Taxonomy" id="2821488"/>
    <lineage>
        <taxon>Bacteria</taxon>
        <taxon>Pseudomonadati</taxon>
        <taxon>Bacteroidota</taxon>
        <taxon>Chitinophagia</taxon>
        <taxon>Chitinophagales</taxon>
        <taxon>Chitinophagaceae</taxon>
        <taxon>Chitinophaga</taxon>
    </lineage>
</organism>
<dbReference type="Proteomes" id="UP000679126">
    <property type="component" value="Unassembled WGS sequence"/>
</dbReference>
<comment type="caution">
    <text evidence="11">The sequence shown here is derived from an EMBL/GenBank/DDBJ whole genome shotgun (WGS) entry which is preliminary data.</text>
</comment>
<dbReference type="SUPFAM" id="SSF82689">
    <property type="entry name" value="Mechanosensitive channel protein MscS (YggB), C-terminal domain"/>
    <property type="match status" value="1"/>
</dbReference>
<evidence type="ECO:0000256" key="8">
    <source>
        <dbReference type="SAM" id="MobiDB-lite"/>
    </source>
</evidence>
<evidence type="ECO:0000256" key="2">
    <source>
        <dbReference type="ARBA" id="ARBA00008017"/>
    </source>
</evidence>
<sequence length="813" mass="92086">MRDRFRRLFITSIILIAGLAVQAQDSGRFHRSQADSGRRRFSNDSTRRPGDTSRRRGGGIMGMASLFADSAKMTSSDYQQQIENTYVILNNVENKSELPIGVELVAIHLQDSDSVLAVLKDNILNNSRALNLRNLQVFRTLLQNIQLELRDHRKLLDSSESRLNALRTTLKPLAGDTVLRQLMRDSALRQEFAPQLRDMREAFRGATRGLRESMARVNSLQTHNSANAITTSKLLERVNNLLNSSATRVFGKEYNYLWERDTVNVSSGARSSFGKAYEGERKALNYYFRDSGNKRLFLLLIGILFFAWIFRNIRTIRRNQAMGDISELDFVYLPSGYIVSSFIVMFAMAPLFDLHAPSAYIESMQFLLIVILTIICWKKWPRRLFWYWIGMAVLYICFSFTHHMVDPGIGQRLWLMLLNVLSVVFGMLFLSRMKEHLHLQGFLRYVIVLHNVMNILSLLCNLWGRVSLAQIFGNAAIFAFTQAVGLAVFSKICMEAIMLQIVASRVKRGVQSRIDYQPVLDSFRRPVLFLVVILWLIVFTTNLNIYTVVLEGLMDFMQTDRNIGNATFTIGGILLFFLIIWIAHLLQKYVGYFFGDAGLDEEIANKGARNRLLIARLILLCLGYLLAVAASGVPVDKITIVLGALGVGIGLGLQNIVNNFVSGIILIFDRPLQIGDVVEIGDKSGKVREIGLRSSTLLTQNGAEVIIPNGDILSQQIVNWTLSNNQQRLEMELTVTGSSDMETVATAVKNAIRRSKYIFENREPQVLFTKVHENGFDLKGYFWCKDVSRSEEAMSEILLLLHQAGKETDLIIE</sequence>
<keyword evidence="5 9" id="KW-1133">Transmembrane helix</keyword>
<feature type="transmembrane region" description="Helical" evidence="9">
    <location>
        <begin position="413"/>
        <end position="430"/>
    </location>
</feature>
<feature type="transmembrane region" description="Helical" evidence="9">
    <location>
        <begin position="566"/>
        <end position="586"/>
    </location>
</feature>
<evidence type="ECO:0000259" key="10">
    <source>
        <dbReference type="Pfam" id="PF00924"/>
    </source>
</evidence>
<dbReference type="Gene3D" id="1.10.287.1260">
    <property type="match status" value="1"/>
</dbReference>
<feature type="coiled-coil region" evidence="7">
    <location>
        <begin position="142"/>
        <end position="169"/>
    </location>
</feature>
<evidence type="ECO:0000256" key="6">
    <source>
        <dbReference type="ARBA" id="ARBA00023136"/>
    </source>
</evidence>
<dbReference type="InterPro" id="IPR011014">
    <property type="entry name" value="MscS_channel_TM-2"/>
</dbReference>
<evidence type="ECO:0000256" key="3">
    <source>
        <dbReference type="ARBA" id="ARBA00022475"/>
    </source>
</evidence>
<dbReference type="RefSeq" id="WP_209142399.1">
    <property type="nucleotide sequence ID" value="NZ_JAGHKP010000001.1"/>
</dbReference>
<feature type="domain" description="Mechanosensitive ion channel MscS" evidence="10">
    <location>
        <begin position="655"/>
        <end position="721"/>
    </location>
</feature>
<comment type="similarity">
    <text evidence="2">Belongs to the MscS (TC 1.A.23) family.</text>
</comment>
<accession>A0ABS3Y7Z6</accession>
<reference evidence="12" key="1">
    <citation type="submission" date="2021-03" db="EMBL/GenBank/DDBJ databases">
        <title>Assistant Professor.</title>
        <authorList>
            <person name="Huq M.A."/>
        </authorList>
    </citation>
    <scope>NUCLEOTIDE SEQUENCE [LARGE SCALE GENOMIC DNA]</scope>
    <source>
        <strain evidence="12">MAH-28</strain>
    </source>
</reference>
<dbReference type="InterPro" id="IPR006685">
    <property type="entry name" value="MscS_channel_2nd"/>
</dbReference>
<dbReference type="Gene3D" id="2.30.30.60">
    <property type="match status" value="1"/>
</dbReference>
<feature type="compositionally biased region" description="Basic and acidic residues" evidence="8">
    <location>
        <begin position="32"/>
        <end position="54"/>
    </location>
</feature>
<evidence type="ECO:0000313" key="12">
    <source>
        <dbReference type="Proteomes" id="UP000679126"/>
    </source>
</evidence>
<keyword evidence="12" id="KW-1185">Reference proteome</keyword>
<dbReference type="SUPFAM" id="SSF82861">
    <property type="entry name" value="Mechanosensitive channel protein MscS (YggB), transmembrane region"/>
    <property type="match status" value="1"/>
</dbReference>
<evidence type="ECO:0000256" key="7">
    <source>
        <dbReference type="SAM" id="Coils"/>
    </source>
</evidence>
<name>A0ABS3Y7Z6_9BACT</name>
<feature type="transmembrane region" description="Helical" evidence="9">
    <location>
        <begin position="384"/>
        <end position="401"/>
    </location>
</feature>
<feature type="transmembrane region" description="Helical" evidence="9">
    <location>
        <begin position="358"/>
        <end position="377"/>
    </location>
</feature>
<dbReference type="Pfam" id="PF00924">
    <property type="entry name" value="MS_channel_2nd"/>
    <property type="match status" value="1"/>
</dbReference>
<evidence type="ECO:0000256" key="9">
    <source>
        <dbReference type="SAM" id="Phobius"/>
    </source>
</evidence>